<evidence type="ECO:0000313" key="3">
    <source>
        <dbReference type="Proteomes" id="UP000199213"/>
    </source>
</evidence>
<proteinExistence type="predicted"/>
<reference evidence="3" key="1">
    <citation type="submission" date="2016-10" db="EMBL/GenBank/DDBJ databases">
        <authorList>
            <person name="Varghese N."/>
            <person name="Submissions S."/>
        </authorList>
    </citation>
    <scope>NUCLEOTIDE SEQUENCE [LARGE SCALE GENOMIC DNA]</scope>
    <source>
        <strain evidence="3">DSM 45460</strain>
    </source>
</reference>
<keyword evidence="3" id="KW-1185">Reference proteome</keyword>
<protein>
    <recommendedName>
        <fullName evidence="4">Beta-lactamase superfamily domain-containing protein</fullName>
    </recommendedName>
</protein>
<dbReference type="Proteomes" id="UP000199213">
    <property type="component" value="Unassembled WGS sequence"/>
</dbReference>
<evidence type="ECO:0000256" key="1">
    <source>
        <dbReference type="SAM" id="MobiDB-lite"/>
    </source>
</evidence>
<name>A0A1G9EH30_ACTMZ</name>
<evidence type="ECO:0008006" key="4">
    <source>
        <dbReference type="Google" id="ProtNLM"/>
    </source>
</evidence>
<evidence type="ECO:0000313" key="2">
    <source>
        <dbReference type="EMBL" id="SDK75449.1"/>
    </source>
</evidence>
<accession>A0A1G9EH30</accession>
<sequence length="190" mass="20343">MRSSAALGATGAGQSVGSPDPAASETAPGDRAAHPEYVIEVFRTLHSQVGGYGFAPAGTRTEPPRKPTRLRDLVEGGSLAYQITVGDRLPVVFLSGTADFAEREVAGAHPDVLVLGASGHATVHDYYRRVLTTLDWPEVVIPTHHDDLSTPLTSPDIHDTVDREQTRALQDLIGKHGIALDPRHLEPIHL</sequence>
<gene>
    <name evidence="2" type="ORF">SAMN04487820_11249</name>
</gene>
<feature type="region of interest" description="Disordered" evidence="1">
    <location>
        <begin position="1"/>
        <end position="30"/>
    </location>
</feature>
<dbReference type="EMBL" id="FNFM01000012">
    <property type="protein sequence ID" value="SDK75449.1"/>
    <property type="molecule type" value="Genomic_DNA"/>
</dbReference>
<dbReference type="AlphaFoldDB" id="A0A1G9EH30"/>
<organism evidence="2 3">
    <name type="scientific">Actinopolyspora mzabensis</name>
    <dbReference type="NCBI Taxonomy" id="995066"/>
    <lineage>
        <taxon>Bacteria</taxon>
        <taxon>Bacillati</taxon>
        <taxon>Actinomycetota</taxon>
        <taxon>Actinomycetes</taxon>
        <taxon>Actinopolysporales</taxon>
        <taxon>Actinopolysporaceae</taxon>
        <taxon>Actinopolyspora</taxon>
    </lineage>
</organism>